<dbReference type="Pfam" id="PF00226">
    <property type="entry name" value="DnaJ"/>
    <property type="match status" value="1"/>
</dbReference>
<dbReference type="EMBL" id="AP021861">
    <property type="protein sequence ID" value="BBO34169.1"/>
    <property type="molecule type" value="Genomic_DNA"/>
</dbReference>
<feature type="domain" description="J" evidence="3">
    <location>
        <begin position="2"/>
        <end position="68"/>
    </location>
</feature>
<sequence>MSYYDDLGVSSVASSDDIDKAYRALAQKLHPDRNPANKSQAELQFKRVQEAYEVLSDPHKRQAYDSIFASRKSTPEPPPAAPKNPIARPTSPKSTPPPAPPRAALQEKSKSLWSKPVVGVGIAATLLLVAAAATVASRPPTEVTPETVSQDEIEERAEHLKNQQKLAEIEEEERKRVIQIALATAKLKKVRTEGDRALALVNELNSELAAWDKEVVPLMNNDRGKYIAASEEGTRTFAARFEVKRPTSSDAAAAADRINLLLTPVSAELAKTSPTWEPDATLTEAILEEMNATEAMLRQAREPRQQIIALIEVGKRSGKPSDISLEDAIAQLKAKEQASLAAIESANQKKIAEKKAEQMAAAGVEAVNDIEKDTAASREAAQAEAENKKLLVKAGSGKTKALLSFFLMKGHLQADLTETAEKRPFSLARLEGRGCLDKTPEGQTRLLHCLCTSYEKERPTWKTTPYLSDLTDTQRQKLERMQDALIELGPALVELQLLDP</sequence>
<dbReference type="Gene3D" id="1.10.287.110">
    <property type="entry name" value="DnaJ domain"/>
    <property type="match status" value="1"/>
</dbReference>
<reference evidence="5" key="1">
    <citation type="submission" date="2019-10" db="EMBL/GenBank/DDBJ databases">
        <title>Lacipirellula parvula gen. nov., sp. nov., representing a lineage of planctomycetes widespread in freshwater anoxic habitats, and description of the family Lacipirellulaceae.</title>
        <authorList>
            <person name="Dedysh S.N."/>
            <person name="Kulichevskaya I.S."/>
            <person name="Beletsky A.V."/>
            <person name="Rakitin A.L."/>
            <person name="Mardanov A.V."/>
            <person name="Ivanova A.A."/>
            <person name="Saltykova V.X."/>
            <person name="Rijpstra W.I.C."/>
            <person name="Sinninghe Damste J.S."/>
            <person name="Ravin N.V."/>
        </authorList>
    </citation>
    <scope>NUCLEOTIDE SEQUENCE [LARGE SCALE GENOMIC DNA]</scope>
    <source>
        <strain evidence="5">PX69</strain>
    </source>
</reference>
<dbReference type="PANTHER" id="PTHR43096:SF52">
    <property type="entry name" value="DNAJ HOMOLOG 1, MITOCHONDRIAL-RELATED"/>
    <property type="match status" value="1"/>
</dbReference>
<dbReference type="GO" id="GO:0042026">
    <property type="term" value="P:protein refolding"/>
    <property type="evidence" value="ECO:0007669"/>
    <property type="project" value="TreeGrafter"/>
</dbReference>
<dbReference type="SMART" id="SM00271">
    <property type="entry name" value="DnaJ"/>
    <property type="match status" value="1"/>
</dbReference>
<evidence type="ECO:0000259" key="3">
    <source>
        <dbReference type="PROSITE" id="PS50076"/>
    </source>
</evidence>
<dbReference type="RefSeq" id="WP_152099798.1">
    <property type="nucleotide sequence ID" value="NZ_AP021861.1"/>
</dbReference>
<dbReference type="GO" id="GO:0005737">
    <property type="term" value="C:cytoplasm"/>
    <property type="evidence" value="ECO:0007669"/>
    <property type="project" value="TreeGrafter"/>
</dbReference>
<dbReference type="InterPro" id="IPR001623">
    <property type="entry name" value="DnaJ_domain"/>
</dbReference>
<keyword evidence="5" id="KW-1185">Reference proteome</keyword>
<evidence type="ECO:0000256" key="2">
    <source>
        <dbReference type="SAM" id="MobiDB-lite"/>
    </source>
</evidence>
<proteinExistence type="predicted"/>
<dbReference type="InterPro" id="IPR036869">
    <property type="entry name" value="J_dom_sf"/>
</dbReference>
<dbReference type="PANTHER" id="PTHR43096">
    <property type="entry name" value="DNAJ HOMOLOG 1, MITOCHONDRIAL-RELATED"/>
    <property type="match status" value="1"/>
</dbReference>
<feature type="region of interest" description="Disordered" evidence="2">
    <location>
        <begin position="70"/>
        <end position="110"/>
    </location>
</feature>
<keyword evidence="1" id="KW-0143">Chaperone</keyword>
<dbReference type="Proteomes" id="UP000326837">
    <property type="component" value="Chromosome"/>
</dbReference>
<evidence type="ECO:0000313" key="5">
    <source>
        <dbReference type="Proteomes" id="UP000326837"/>
    </source>
</evidence>
<feature type="compositionally biased region" description="Low complexity" evidence="2">
    <location>
        <begin position="83"/>
        <end position="93"/>
    </location>
</feature>
<organism evidence="4 5">
    <name type="scientific">Lacipirellula parvula</name>
    <dbReference type="NCBI Taxonomy" id="2650471"/>
    <lineage>
        <taxon>Bacteria</taxon>
        <taxon>Pseudomonadati</taxon>
        <taxon>Planctomycetota</taxon>
        <taxon>Planctomycetia</taxon>
        <taxon>Pirellulales</taxon>
        <taxon>Lacipirellulaceae</taxon>
        <taxon>Lacipirellula</taxon>
    </lineage>
</organism>
<gene>
    <name evidence="4" type="ORF">PLANPX_3781</name>
</gene>
<protein>
    <recommendedName>
        <fullName evidence="3">J domain-containing protein</fullName>
    </recommendedName>
</protein>
<dbReference type="SUPFAM" id="SSF46565">
    <property type="entry name" value="Chaperone J-domain"/>
    <property type="match status" value="1"/>
</dbReference>
<dbReference type="PRINTS" id="PR00625">
    <property type="entry name" value="JDOMAIN"/>
</dbReference>
<evidence type="ECO:0000313" key="4">
    <source>
        <dbReference type="EMBL" id="BBO34169.1"/>
    </source>
</evidence>
<dbReference type="AlphaFoldDB" id="A0A5K7XMC4"/>
<accession>A0A5K7XMC4</accession>
<dbReference type="CDD" id="cd06257">
    <property type="entry name" value="DnaJ"/>
    <property type="match status" value="1"/>
</dbReference>
<evidence type="ECO:0000256" key="1">
    <source>
        <dbReference type="ARBA" id="ARBA00023186"/>
    </source>
</evidence>
<dbReference type="PROSITE" id="PS00636">
    <property type="entry name" value="DNAJ_1"/>
    <property type="match status" value="1"/>
</dbReference>
<dbReference type="GO" id="GO:0051082">
    <property type="term" value="F:unfolded protein binding"/>
    <property type="evidence" value="ECO:0007669"/>
    <property type="project" value="TreeGrafter"/>
</dbReference>
<name>A0A5K7XMC4_9BACT</name>
<dbReference type="KEGG" id="lpav:PLANPX_3781"/>
<dbReference type="InterPro" id="IPR018253">
    <property type="entry name" value="DnaJ_domain_CS"/>
</dbReference>
<dbReference type="PROSITE" id="PS50076">
    <property type="entry name" value="DNAJ_2"/>
    <property type="match status" value="1"/>
</dbReference>